<dbReference type="SUPFAM" id="SSF52540">
    <property type="entry name" value="P-loop containing nucleoside triphosphate hydrolases"/>
    <property type="match status" value="1"/>
</dbReference>
<feature type="transmembrane region" description="Helical" evidence="1">
    <location>
        <begin position="1015"/>
        <end position="1039"/>
    </location>
</feature>
<keyword evidence="1" id="KW-1133">Transmembrane helix</keyword>
<feature type="transmembrane region" description="Helical" evidence="1">
    <location>
        <begin position="12"/>
        <end position="29"/>
    </location>
</feature>
<dbReference type="Pfam" id="PF05729">
    <property type="entry name" value="NACHT"/>
    <property type="match status" value="1"/>
</dbReference>
<evidence type="ECO:0000313" key="4">
    <source>
        <dbReference type="Proteomes" id="UP001500064"/>
    </source>
</evidence>
<accession>A0ABN2FYN1</accession>
<dbReference type="InterPro" id="IPR007111">
    <property type="entry name" value="NACHT_NTPase"/>
</dbReference>
<keyword evidence="4" id="KW-1185">Reference proteome</keyword>
<proteinExistence type="predicted"/>
<feature type="transmembrane region" description="Helical" evidence="1">
    <location>
        <begin position="922"/>
        <end position="941"/>
    </location>
</feature>
<keyword evidence="1" id="KW-0812">Transmembrane</keyword>
<dbReference type="PANTHER" id="PTHR46844:SF1">
    <property type="entry name" value="SLR5058 PROTEIN"/>
    <property type="match status" value="1"/>
</dbReference>
<feature type="transmembrane region" description="Helical" evidence="1">
    <location>
        <begin position="896"/>
        <end position="916"/>
    </location>
</feature>
<evidence type="ECO:0000259" key="2">
    <source>
        <dbReference type="Pfam" id="PF05729"/>
    </source>
</evidence>
<evidence type="ECO:0000313" key="3">
    <source>
        <dbReference type="EMBL" id="GAA1661999.1"/>
    </source>
</evidence>
<dbReference type="PANTHER" id="PTHR46844">
    <property type="entry name" value="SLR5058 PROTEIN"/>
    <property type="match status" value="1"/>
</dbReference>
<organism evidence="3 4">
    <name type="scientific">Nonomuraea maheshkhaliensis</name>
    <dbReference type="NCBI Taxonomy" id="419590"/>
    <lineage>
        <taxon>Bacteria</taxon>
        <taxon>Bacillati</taxon>
        <taxon>Actinomycetota</taxon>
        <taxon>Actinomycetes</taxon>
        <taxon>Streptosporangiales</taxon>
        <taxon>Streptosporangiaceae</taxon>
        <taxon>Nonomuraea</taxon>
    </lineage>
</organism>
<dbReference type="EMBL" id="BAAAMU010000066">
    <property type="protein sequence ID" value="GAA1661999.1"/>
    <property type="molecule type" value="Genomic_DNA"/>
</dbReference>
<feature type="transmembrane region" description="Helical" evidence="1">
    <location>
        <begin position="953"/>
        <end position="973"/>
    </location>
</feature>
<feature type="domain" description="NACHT" evidence="2">
    <location>
        <begin position="120"/>
        <end position="270"/>
    </location>
</feature>
<dbReference type="RefSeq" id="WP_346110823.1">
    <property type="nucleotide sequence ID" value="NZ_BAAAMU010000066.1"/>
</dbReference>
<dbReference type="Proteomes" id="UP001500064">
    <property type="component" value="Unassembled WGS sequence"/>
</dbReference>
<feature type="transmembrane region" description="Helical" evidence="1">
    <location>
        <begin position="1045"/>
        <end position="1064"/>
    </location>
</feature>
<sequence length="1102" mass="119427">MKLPSLDELVKFFQHPVWFVVLVLLVLLSRKALARWWGRLSEHVGDELAARTLGSGRWNRRGLRRYATRVRDEFATFHVPFTEGMKLRMDGVYVPLRHDGDRLQPGSDDMYARVRDEPCTVVLGPPGAGKSMLLRHSMLEWARTVLGEGRTRRVAVLVRLRACSGDPRPLRAHVAGALKRVGDAGAYLDRLLERGCLTVLFDGLDEVAMADQERVVSELHAWARDHPDGNQMVVTCRSAVYDRRLAEVATCTVEVAPFDEAQMRRFLTSWPWPGASGSPEDAHAGRERVDELMATLRDAPLIMQLARNPLLLTMIAYLYSGDDEIKLPNSRTVFYAHATDYLLRSKLTHATRFKEQQRRRALQRLALLAHRTAIGREDRLTLPYENVLAELEEVITTRFGGKPEAAEPMLTEIVERTGLLLPVDGGRGFSFAHQTLQEYFAACELADDPDELLRAHAEAPDVWREVVKMWCGVTRRPASGVVREIYRRDRVLAFACVAEAVDLEKELAGEITAWFEEHLGEPGQAADAEQTIGAFALVAAGPGERGQAVRAFLSRTARTGSGERREAAIAALAATNLPAAAEVLAGLAPGDPKVRTALIDMGNLAIGALRDRAPRDPAAVDDLAAIGTPEAAWALAGLMAAEKPVATRAAWHLGALLRSADIETALGDPPSGAEPVGGPGLAWVWAPFAQSSPPALTAVAERIAWLLADSDAETVSPHVRVDSRLALPLVAMVLGKSETRLAIPPGESLSPVSEEKLSEQLDTLVSQWTYESHPAIYTLLDSLNPAQRVRLLIRLRGTSGRAATEDDWRRVTAPVEFRQGRHVGLIAALASVFVLAAWMRAVLVLNGRAPWGEPWLAWGALLAATSMAVIVVMLVIDLTGRGAIGWGVLRCKPAVVTSVLLFLPAVVAAPGSLALVTLGELIGWNWAIGAVVMGFGIFLAVLPGPEREDSGPWLFTVALSALLPLLAAVRGVVVLTGEWPGPPAWLAWAGLVSGVWLLWLLTARVSAGLFTVRSALIGGVAIHYAAALTAVGVLAFVALRDLTNVPLAVTVMSGAVAACVLTVADLKRKVRQATNPLHGILELQEAPGRTTIVATRLTKRLL</sequence>
<evidence type="ECO:0000256" key="1">
    <source>
        <dbReference type="SAM" id="Phobius"/>
    </source>
</evidence>
<feature type="transmembrane region" description="Helical" evidence="1">
    <location>
        <begin position="823"/>
        <end position="843"/>
    </location>
</feature>
<name>A0ABN2FYN1_9ACTN</name>
<reference evidence="3 4" key="1">
    <citation type="journal article" date="2019" name="Int. J. Syst. Evol. Microbiol.">
        <title>The Global Catalogue of Microorganisms (GCM) 10K type strain sequencing project: providing services to taxonomists for standard genome sequencing and annotation.</title>
        <authorList>
            <consortium name="The Broad Institute Genomics Platform"/>
            <consortium name="The Broad Institute Genome Sequencing Center for Infectious Disease"/>
            <person name="Wu L."/>
            <person name="Ma J."/>
        </authorList>
    </citation>
    <scope>NUCLEOTIDE SEQUENCE [LARGE SCALE GENOMIC DNA]</scope>
    <source>
        <strain evidence="3 4">JCM 13929</strain>
    </source>
</reference>
<dbReference type="Gene3D" id="3.40.50.300">
    <property type="entry name" value="P-loop containing nucleotide triphosphate hydrolases"/>
    <property type="match status" value="1"/>
</dbReference>
<gene>
    <name evidence="3" type="ORF">GCM10009733_069560</name>
</gene>
<comment type="caution">
    <text evidence="3">The sequence shown here is derived from an EMBL/GenBank/DDBJ whole genome shotgun (WGS) entry which is preliminary data.</text>
</comment>
<feature type="transmembrane region" description="Helical" evidence="1">
    <location>
        <begin position="985"/>
        <end position="1003"/>
    </location>
</feature>
<keyword evidence="1" id="KW-0472">Membrane</keyword>
<dbReference type="InterPro" id="IPR027417">
    <property type="entry name" value="P-loop_NTPase"/>
</dbReference>
<protein>
    <recommendedName>
        <fullName evidence="2">NACHT domain-containing protein</fullName>
    </recommendedName>
</protein>
<feature type="transmembrane region" description="Helical" evidence="1">
    <location>
        <begin position="855"/>
        <end position="876"/>
    </location>
</feature>